<dbReference type="EMBL" id="AP023213">
    <property type="protein sequence ID" value="BCG45497.1"/>
    <property type="molecule type" value="Genomic_DNA"/>
</dbReference>
<evidence type="ECO:0000313" key="3">
    <source>
        <dbReference type="Proteomes" id="UP000515472"/>
    </source>
</evidence>
<evidence type="ECO:0008006" key="4">
    <source>
        <dbReference type="Google" id="ProtNLM"/>
    </source>
</evidence>
<evidence type="ECO:0000313" key="2">
    <source>
        <dbReference type="EMBL" id="BCG45497.1"/>
    </source>
</evidence>
<proteinExistence type="predicted"/>
<gene>
    <name evidence="2" type="ORF">GEOBRER4_n0254</name>
</gene>
<feature type="chain" id="PRO_5028281388" description="Lipoprotein" evidence="1">
    <location>
        <begin position="26"/>
        <end position="211"/>
    </location>
</feature>
<dbReference type="RefSeq" id="WP_185243896.1">
    <property type="nucleotide sequence ID" value="NZ_AP023213.1"/>
</dbReference>
<dbReference type="PROSITE" id="PS51257">
    <property type="entry name" value="PROKAR_LIPOPROTEIN"/>
    <property type="match status" value="1"/>
</dbReference>
<accession>A0A6S6LU76</accession>
<dbReference type="Proteomes" id="UP000515472">
    <property type="component" value="Chromosome"/>
</dbReference>
<protein>
    <recommendedName>
        <fullName evidence="4">Lipoprotein</fullName>
    </recommendedName>
</protein>
<dbReference type="AlphaFoldDB" id="A0A6S6LU76"/>
<sequence length="211" mass="22766">MKGKLLGVVLAALLLVMAGCGGGHDDRPLIETRIPSDVAVDADIVNAGGVLTVTRASTVNGIFAGVDPGNDDVYRAFLHFPLTTVPLNARIRSAELGIVIRSVTVLPPTATIPIRIELVSFAPPVITDDFDRILLPPLQSVSISPPISSADVNREVVVDVTPLMVEAQRRELRFFQVRIFQENDFTTTVPGMIEIDESNQDNAPLLTVVYD</sequence>
<keyword evidence="3" id="KW-1185">Reference proteome</keyword>
<name>A0A6S6LU76_9BACT</name>
<keyword evidence="1" id="KW-0732">Signal</keyword>
<evidence type="ECO:0000256" key="1">
    <source>
        <dbReference type="SAM" id="SignalP"/>
    </source>
</evidence>
<reference evidence="2 3" key="1">
    <citation type="submission" date="2020-06" db="EMBL/GenBank/DDBJ databases">
        <title>Interaction of electrochemicaly active bacteria, Geobacter bremensis R4 on different carbon anode.</title>
        <authorList>
            <person name="Meng L."/>
            <person name="Yoshida N."/>
        </authorList>
    </citation>
    <scope>NUCLEOTIDE SEQUENCE [LARGE SCALE GENOMIC DNA]</scope>
    <source>
        <strain evidence="2 3">R4</strain>
    </source>
</reference>
<feature type="signal peptide" evidence="1">
    <location>
        <begin position="1"/>
        <end position="25"/>
    </location>
</feature>
<organism evidence="2 3">
    <name type="scientific">Citrifermentans bremense</name>
    <dbReference type="NCBI Taxonomy" id="60035"/>
    <lineage>
        <taxon>Bacteria</taxon>
        <taxon>Pseudomonadati</taxon>
        <taxon>Thermodesulfobacteriota</taxon>
        <taxon>Desulfuromonadia</taxon>
        <taxon>Geobacterales</taxon>
        <taxon>Geobacteraceae</taxon>
        <taxon>Citrifermentans</taxon>
    </lineage>
</organism>
<dbReference type="KEGG" id="gbn:GEOBRER4_02470"/>